<evidence type="ECO:0000256" key="1">
    <source>
        <dbReference type="ARBA" id="ARBA00022801"/>
    </source>
</evidence>
<reference evidence="5" key="2">
    <citation type="submission" date="2023-07" db="EMBL/GenBank/DDBJ databases">
        <title>Duganella aceri sp. nov., isolated from tree sap.</title>
        <authorList>
            <person name="Kim I.S."/>
        </authorList>
    </citation>
    <scope>NUCLEOTIDE SEQUENCE [LARGE SCALE GENOMIC DNA]</scope>
    <source>
        <strain evidence="5">SAP-35</strain>
    </source>
</reference>
<dbReference type="RefSeq" id="WP_166108668.1">
    <property type="nucleotide sequence ID" value="NZ_JAADJT010000025.1"/>
</dbReference>
<dbReference type="PRINTS" id="PR01790">
    <property type="entry name" value="SMP30FAMILY"/>
</dbReference>
<dbReference type="InterPro" id="IPR005511">
    <property type="entry name" value="SMP-30"/>
</dbReference>
<feature type="domain" description="SMP-30/Gluconolactonase/LRE-like region" evidence="3">
    <location>
        <begin position="55"/>
        <end position="298"/>
    </location>
</feature>
<dbReference type="InterPro" id="IPR013658">
    <property type="entry name" value="SGL"/>
</dbReference>
<feature type="chain" id="PRO_5045381709" evidence="2">
    <location>
        <begin position="22"/>
        <end position="313"/>
    </location>
</feature>
<evidence type="ECO:0000256" key="2">
    <source>
        <dbReference type="SAM" id="SignalP"/>
    </source>
</evidence>
<proteinExistence type="predicted"/>
<keyword evidence="2" id="KW-0732">Signal</keyword>
<protein>
    <submittedName>
        <fullName evidence="4">SMP-30/gluconolactonase/LRE family protein</fullName>
    </submittedName>
</protein>
<organism evidence="4 5">
    <name type="scientific">Duganella aceris</name>
    <dbReference type="NCBI Taxonomy" id="2703883"/>
    <lineage>
        <taxon>Bacteria</taxon>
        <taxon>Pseudomonadati</taxon>
        <taxon>Pseudomonadota</taxon>
        <taxon>Betaproteobacteria</taxon>
        <taxon>Burkholderiales</taxon>
        <taxon>Oxalobacteraceae</taxon>
        <taxon>Telluria group</taxon>
        <taxon>Duganella</taxon>
    </lineage>
</organism>
<dbReference type="SUPFAM" id="SSF63829">
    <property type="entry name" value="Calcium-dependent phosphotriesterase"/>
    <property type="match status" value="1"/>
</dbReference>
<feature type="signal peptide" evidence="2">
    <location>
        <begin position="1"/>
        <end position="21"/>
    </location>
</feature>
<dbReference type="InterPro" id="IPR011042">
    <property type="entry name" value="6-blade_b-propeller_TolB-like"/>
</dbReference>
<accession>A0ABX0FV15</accession>
<keyword evidence="5" id="KW-1185">Reference proteome</keyword>
<evidence type="ECO:0000313" key="4">
    <source>
        <dbReference type="EMBL" id="NGZ88554.1"/>
    </source>
</evidence>
<reference evidence="4 5" key="1">
    <citation type="submission" date="2020-01" db="EMBL/GenBank/DDBJ databases">
        <authorList>
            <person name="Lee S.D."/>
        </authorList>
    </citation>
    <scope>NUCLEOTIDE SEQUENCE [LARGE SCALE GENOMIC DNA]</scope>
    <source>
        <strain evidence="4 5">SAP-35</strain>
    </source>
</reference>
<dbReference type="PROSITE" id="PS51257">
    <property type="entry name" value="PROKAR_LIPOPROTEIN"/>
    <property type="match status" value="1"/>
</dbReference>
<dbReference type="Pfam" id="PF08450">
    <property type="entry name" value="SGL"/>
    <property type="match status" value="1"/>
</dbReference>
<dbReference type="Gene3D" id="2.120.10.30">
    <property type="entry name" value="TolB, C-terminal domain"/>
    <property type="match status" value="1"/>
</dbReference>
<evidence type="ECO:0000313" key="5">
    <source>
        <dbReference type="Proteomes" id="UP000666369"/>
    </source>
</evidence>
<evidence type="ECO:0000259" key="3">
    <source>
        <dbReference type="Pfam" id="PF08450"/>
    </source>
</evidence>
<sequence>MKLRNLALLLAAALALPSSYAATAAACKGAAPSGELTATRIAAANASSKEPGLYEGPVWIKDALYFSDFTFGPGFPSRIRKLDAAGKVSTVIEDSGSNGLAVDADGNILAATHKYKSVSRYTLDGKRSDVAGQYKGNVFNSPNDMALAADGTLYFSDPDFQRAAAPGGQDKTRVYRVAKDGTVTVVDDTLKNPNGVSLSPKGDVLYVNGMVGDHGVLRAYKIVDGKPQQGHDLVTKLGIPDGMAVDCLGNIYVTEHTDQRLRVFTPAGKQIATIKVDANVTNAAFGGADGKTLFITGAGAVWKLDLDVTGSPY</sequence>
<dbReference type="PANTHER" id="PTHR47572:SF4">
    <property type="entry name" value="LACTONASE DRP35"/>
    <property type="match status" value="1"/>
</dbReference>
<dbReference type="PANTHER" id="PTHR47572">
    <property type="entry name" value="LIPOPROTEIN-RELATED"/>
    <property type="match status" value="1"/>
</dbReference>
<name>A0ABX0FV15_9BURK</name>
<dbReference type="EMBL" id="JAADJT010000025">
    <property type="protein sequence ID" value="NGZ88554.1"/>
    <property type="molecule type" value="Genomic_DNA"/>
</dbReference>
<dbReference type="InterPro" id="IPR051262">
    <property type="entry name" value="SMP-30/CGR1_Lactonase"/>
</dbReference>
<gene>
    <name evidence="4" type="ORF">GW587_30420</name>
</gene>
<dbReference type="Proteomes" id="UP000666369">
    <property type="component" value="Unassembled WGS sequence"/>
</dbReference>
<comment type="caution">
    <text evidence="4">The sequence shown here is derived from an EMBL/GenBank/DDBJ whole genome shotgun (WGS) entry which is preliminary data.</text>
</comment>
<keyword evidence="1" id="KW-0378">Hydrolase</keyword>